<evidence type="ECO:0000256" key="4">
    <source>
        <dbReference type="ARBA" id="ARBA00023239"/>
    </source>
</evidence>
<dbReference type="GO" id="GO:0008909">
    <property type="term" value="F:isochorismate synthase activity"/>
    <property type="evidence" value="ECO:0007669"/>
    <property type="project" value="InterPro"/>
</dbReference>
<proteinExistence type="predicted"/>
<dbReference type="Pfam" id="PF00425">
    <property type="entry name" value="Chorismate_bind"/>
    <property type="match status" value="1"/>
</dbReference>
<keyword evidence="2" id="KW-0479">Metal-binding</keyword>
<dbReference type="InterPro" id="IPR015890">
    <property type="entry name" value="Chorismate_C"/>
</dbReference>
<dbReference type="EMBL" id="JACCFS010000001">
    <property type="protein sequence ID" value="NYJ34513.1"/>
    <property type="molecule type" value="Genomic_DNA"/>
</dbReference>
<dbReference type="GO" id="GO:0046872">
    <property type="term" value="F:metal ion binding"/>
    <property type="evidence" value="ECO:0007669"/>
    <property type="project" value="UniProtKB-KW"/>
</dbReference>
<dbReference type="SUPFAM" id="SSF56322">
    <property type="entry name" value="ADC synthase"/>
    <property type="match status" value="1"/>
</dbReference>
<evidence type="ECO:0000256" key="3">
    <source>
        <dbReference type="ARBA" id="ARBA00022842"/>
    </source>
</evidence>
<dbReference type="InterPro" id="IPR019996">
    <property type="entry name" value="Salicylate_synthase"/>
</dbReference>
<dbReference type="GO" id="GO:0016833">
    <property type="term" value="F:oxo-acid-lyase activity"/>
    <property type="evidence" value="ECO:0007669"/>
    <property type="project" value="InterPro"/>
</dbReference>
<protein>
    <submittedName>
        <fullName evidence="6">Salicylate synthase</fullName>
    </submittedName>
</protein>
<dbReference type="AlphaFoldDB" id="A0A7Z0ENH1"/>
<comment type="cofactor">
    <cofactor evidence="1">
        <name>Mg(2+)</name>
        <dbReference type="ChEBI" id="CHEBI:18420"/>
    </cofactor>
</comment>
<accession>A0A7Z0ENH1</accession>
<evidence type="ECO:0000256" key="1">
    <source>
        <dbReference type="ARBA" id="ARBA00001946"/>
    </source>
</evidence>
<keyword evidence="7" id="KW-1185">Reference proteome</keyword>
<gene>
    <name evidence="6" type="ORF">HNR10_002394</name>
</gene>
<dbReference type="NCBIfam" id="TIGR03494">
    <property type="entry name" value="salicyl_syn"/>
    <property type="match status" value="1"/>
</dbReference>
<dbReference type="InterPro" id="IPR019999">
    <property type="entry name" value="Anth_synth_I-like"/>
</dbReference>
<keyword evidence="4" id="KW-0456">Lyase</keyword>
<dbReference type="GO" id="GO:0000162">
    <property type="term" value="P:L-tryptophan biosynthetic process"/>
    <property type="evidence" value="ECO:0007669"/>
    <property type="project" value="TreeGrafter"/>
</dbReference>
<dbReference type="PANTHER" id="PTHR11236">
    <property type="entry name" value="AMINOBENZOATE/ANTHRANILATE SYNTHASE"/>
    <property type="match status" value="1"/>
</dbReference>
<dbReference type="Proteomes" id="UP000572051">
    <property type="component" value="Unassembled WGS sequence"/>
</dbReference>
<feature type="domain" description="Chorismate-utilising enzyme C-terminal" evidence="5">
    <location>
        <begin position="179"/>
        <end position="431"/>
    </location>
</feature>
<dbReference type="Gene3D" id="3.60.120.10">
    <property type="entry name" value="Anthranilate synthase"/>
    <property type="match status" value="1"/>
</dbReference>
<dbReference type="PANTHER" id="PTHR11236:SF48">
    <property type="entry name" value="ISOCHORISMATE SYNTHASE MENF"/>
    <property type="match status" value="1"/>
</dbReference>
<evidence type="ECO:0000256" key="2">
    <source>
        <dbReference type="ARBA" id="ARBA00022723"/>
    </source>
</evidence>
<dbReference type="PRINTS" id="PR00095">
    <property type="entry name" value="ANTSNTHASEI"/>
</dbReference>
<reference evidence="6 7" key="1">
    <citation type="submission" date="2020-07" db="EMBL/GenBank/DDBJ databases">
        <title>Sequencing the genomes of 1000 actinobacteria strains.</title>
        <authorList>
            <person name="Klenk H.-P."/>
        </authorList>
    </citation>
    <scope>NUCLEOTIDE SEQUENCE [LARGE SCALE GENOMIC DNA]</scope>
    <source>
        <strain evidence="6 7">DSM 44442</strain>
    </source>
</reference>
<organism evidence="6 7">
    <name type="scientific">Nocardiopsis aegyptia</name>
    <dbReference type="NCBI Taxonomy" id="220378"/>
    <lineage>
        <taxon>Bacteria</taxon>
        <taxon>Bacillati</taxon>
        <taxon>Actinomycetota</taxon>
        <taxon>Actinomycetes</taxon>
        <taxon>Streptosporangiales</taxon>
        <taxon>Nocardiopsidaceae</taxon>
        <taxon>Nocardiopsis</taxon>
    </lineage>
</organism>
<evidence type="ECO:0000313" key="7">
    <source>
        <dbReference type="Proteomes" id="UP000572051"/>
    </source>
</evidence>
<evidence type="ECO:0000259" key="5">
    <source>
        <dbReference type="Pfam" id="PF00425"/>
    </source>
</evidence>
<evidence type="ECO:0000313" key="6">
    <source>
        <dbReference type="EMBL" id="NYJ34513.1"/>
    </source>
</evidence>
<sequence length="449" mass="48982">MGTVMVRFEYTSTLVTAEDNPDELMTRLVRTVTTEDYVVYENPPLWSLAVGRIAEVVLTPTHAIYRDAEGEHVVPREEQLLAEVPRLLERVPVDDWRAYGIAGFDLPHTAATQAGEFSDDEPLLHLMVPRLEVSVADGTATVRGVDAAEVEAVAGAVQRTEPRQHPNPSPVDVSRDEGNAYQKAVGEVLARMRSGGLQKVVLSRAVPIGADVDVPATFLLGRRHNTPARSFMVRINGSEVAGFSPEIIVNVSADRQVTTQPLAGTRPYRAHDAEHSARLRQELLDDPKEVCEHALAVRNSLRDMAACCEPDSPAVKDFMTVENRGSVQHIASRVIGTLDERLSPWDALISLFPTLVGAPRPQAHAMIREFETTPRGLYGGAVLVADASGSLDAALVIRSLFQGQGRAWLQAGAGIGLESRPDREFEETCEKMRSVSSHVVLASKADRRS</sequence>
<dbReference type="RefSeq" id="WP_179823163.1">
    <property type="nucleotide sequence ID" value="NZ_JACCFS010000001.1"/>
</dbReference>
<name>A0A7Z0ENH1_9ACTN</name>
<dbReference type="InterPro" id="IPR005801">
    <property type="entry name" value="ADC_synthase"/>
</dbReference>
<comment type="caution">
    <text evidence="6">The sequence shown here is derived from an EMBL/GenBank/DDBJ whole genome shotgun (WGS) entry which is preliminary data.</text>
</comment>
<keyword evidence="3" id="KW-0460">Magnesium</keyword>